<organism evidence="3 4">
    <name type="scientific">Phenylobacterium terrae</name>
    <dbReference type="NCBI Taxonomy" id="2665495"/>
    <lineage>
        <taxon>Bacteria</taxon>
        <taxon>Pseudomonadati</taxon>
        <taxon>Pseudomonadota</taxon>
        <taxon>Alphaproteobacteria</taxon>
        <taxon>Caulobacterales</taxon>
        <taxon>Caulobacteraceae</taxon>
        <taxon>Phenylobacterium</taxon>
    </lineage>
</organism>
<evidence type="ECO:0000313" key="3">
    <source>
        <dbReference type="EMBL" id="MFD1782324.1"/>
    </source>
</evidence>
<dbReference type="PROSITE" id="PS50943">
    <property type="entry name" value="HTH_CROC1"/>
    <property type="match status" value="1"/>
</dbReference>
<dbReference type="SUPFAM" id="SSF47413">
    <property type="entry name" value="lambda repressor-like DNA-binding domains"/>
    <property type="match status" value="1"/>
</dbReference>
<feature type="domain" description="HTH cro/C1-type" evidence="2">
    <location>
        <begin position="14"/>
        <end position="43"/>
    </location>
</feature>
<accession>A0ABW4MWG8</accession>
<dbReference type="EMBL" id="JBHUEY010000001">
    <property type="protein sequence ID" value="MFD1782324.1"/>
    <property type="molecule type" value="Genomic_DNA"/>
</dbReference>
<keyword evidence="4" id="KW-1185">Reference proteome</keyword>
<dbReference type="InterPro" id="IPR050400">
    <property type="entry name" value="Bact_Cytoskel_RodZ"/>
</dbReference>
<dbReference type="RefSeq" id="WP_377280617.1">
    <property type="nucleotide sequence ID" value="NZ_JBHRSI010000001.1"/>
</dbReference>
<dbReference type="CDD" id="cd00093">
    <property type="entry name" value="HTH_XRE"/>
    <property type="match status" value="1"/>
</dbReference>
<dbReference type="SMART" id="SM00530">
    <property type="entry name" value="HTH_XRE"/>
    <property type="match status" value="1"/>
</dbReference>
<protein>
    <submittedName>
        <fullName evidence="3">RodZ domain-containing protein</fullName>
    </submittedName>
</protein>
<feature type="region of interest" description="Disordered" evidence="1">
    <location>
        <begin position="164"/>
        <end position="202"/>
    </location>
</feature>
<evidence type="ECO:0000313" key="4">
    <source>
        <dbReference type="Proteomes" id="UP001597237"/>
    </source>
</evidence>
<dbReference type="Proteomes" id="UP001597237">
    <property type="component" value="Unassembled WGS sequence"/>
</dbReference>
<sequence>MPTLQDGPDVGEALKTIREFLGLSLEEVAEKTCVRRAYLQAIEEMRLEALPSRPFTIGYIRAYANALGLDGEAAVARFKRDEPAPDNALPEPVGVQKERDPRLGLFATAFGVVLAAVLAWNLVQRAMTQEEAPVEAAPAKAVATIVAPVPQGPVELGAPLPAPVESTTPAPYETPGLAAATAAGGSLPESDPTKLPSATSAATAVHAQPLPAVFTPKGPVHGASAGASVVTLQAVRGGSVIIRGADGKVYFARQLSAGEAYRAPAISGLTVDVSDPTAFQVFVAGQSRGLLPQAQTPLSKISN</sequence>
<dbReference type="PANTHER" id="PTHR34475">
    <property type="match status" value="1"/>
</dbReference>
<dbReference type="InterPro" id="IPR010982">
    <property type="entry name" value="Lambda_DNA-bd_dom_sf"/>
</dbReference>
<evidence type="ECO:0000259" key="2">
    <source>
        <dbReference type="PROSITE" id="PS50943"/>
    </source>
</evidence>
<feature type="compositionally biased region" description="Low complexity" evidence="1">
    <location>
        <begin position="176"/>
        <end position="185"/>
    </location>
</feature>
<dbReference type="PANTHER" id="PTHR34475:SF1">
    <property type="entry name" value="CYTOSKELETON PROTEIN RODZ"/>
    <property type="match status" value="1"/>
</dbReference>
<gene>
    <name evidence="3" type="ORF">ACFSC0_02875</name>
</gene>
<dbReference type="Gene3D" id="1.10.260.40">
    <property type="entry name" value="lambda repressor-like DNA-binding domains"/>
    <property type="match status" value="1"/>
</dbReference>
<comment type="caution">
    <text evidence="3">The sequence shown here is derived from an EMBL/GenBank/DDBJ whole genome shotgun (WGS) entry which is preliminary data.</text>
</comment>
<dbReference type="InterPro" id="IPR001387">
    <property type="entry name" value="Cro/C1-type_HTH"/>
</dbReference>
<dbReference type="Pfam" id="PF13413">
    <property type="entry name" value="HTH_25"/>
    <property type="match status" value="1"/>
</dbReference>
<dbReference type="InterPro" id="IPR025194">
    <property type="entry name" value="RodZ-like_C"/>
</dbReference>
<evidence type="ECO:0000256" key="1">
    <source>
        <dbReference type="SAM" id="MobiDB-lite"/>
    </source>
</evidence>
<dbReference type="Pfam" id="PF13464">
    <property type="entry name" value="RodZ_C"/>
    <property type="match status" value="1"/>
</dbReference>
<reference evidence="4" key="1">
    <citation type="journal article" date="2019" name="Int. J. Syst. Evol. Microbiol.">
        <title>The Global Catalogue of Microorganisms (GCM) 10K type strain sequencing project: providing services to taxonomists for standard genome sequencing and annotation.</title>
        <authorList>
            <consortium name="The Broad Institute Genomics Platform"/>
            <consortium name="The Broad Institute Genome Sequencing Center for Infectious Disease"/>
            <person name="Wu L."/>
            <person name="Ma J."/>
        </authorList>
    </citation>
    <scope>NUCLEOTIDE SEQUENCE [LARGE SCALE GENOMIC DNA]</scope>
    <source>
        <strain evidence="4">DFY28</strain>
    </source>
</reference>
<proteinExistence type="predicted"/>
<name>A0ABW4MWG8_9CAUL</name>